<reference evidence="1 2" key="1">
    <citation type="submission" date="2024-09" db="EMBL/GenBank/DDBJ databases">
        <authorList>
            <person name="Sun Q."/>
            <person name="Mori K."/>
        </authorList>
    </citation>
    <scope>NUCLEOTIDE SEQUENCE [LARGE SCALE GENOMIC DNA]</scope>
    <source>
        <strain evidence="1 2">JCM 12520</strain>
    </source>
</reference>
<keyword evidence="2" id="KW-1185">Reference proteome</keyword>
<dbReference type="InterPro" id="IPR017853">
    <property type="entry name" value="GH"/>
</dbReference>
<protein>
    <recommendedName>
        <fullName evidence="3">Alpha-galactosidase</fullName>
    </recommendedName>
</protein>
<dbReference type="InterPro" id="IPR013785">
    <property type="entry name" value="Aldolase_TIM"/>
</dbReference>
<sequence length="686" mass="77319">MSGLLGTCHAQLNDGILTVGNAYLERKWTLSPSGVFPLSLLDRSRQTEWLDPKAVSFSRSFSHPDEAPLTNYTISQHRDDELGQAPEHLLVIVSATSGSLDVRWQLRVYPHLPVIRQSVFYRRSDRPYAGMAGDVAVEAGTKTPAVNLPQDCLEYLPLAPLHCHWQAAALHDVTDTNNNLVTITDGLFYTDGSLHPVAGNVLTLQNRLTKDGLLLIKESPTRLGQLEAERGDFCISGRRLWATGSGVAQPLPDHQEWVECYGTSIGVFHGEELERLRLIRGYHDSLHLGKPERDAFLMSNTWGDRSRDSRVTESFIMQELAQASRLDITHVQIDDGWQRGITSNSVLPGGSWADYYSVDAGFWDVHPERFPRGLGPVVERAKELNISIGLWFSPDSTDDFMHWRKDADMLIRLWNDYRVNSFKLDGIVISSKTGEARFLHMLDEVRRNTSDDLYFNLDTTSGKRQGYLYHTSGSCLFLENRYTDFKNYYPHWTLRNLWMLSPYVPAGRLQLEFLNTDRNAELYGNDPLSPNACGIAYAFAVTLFANPLAWMELSGLTERQVETLRPLFGLFNGIKRETNAGHVLPIGEEPSGTGWTGLQCMTGERSGYALVFRELTNEGVGTFRLWGERSVPLTLECMVRSEGRDIVHYPTNEATRFPAPQAGRIEIALHQPLSFALYRYAWTGGN</sequence>
<name>A0ABV5VTH4_9BACL</name>
<organism evidence="1 2">
    <name type="scientific">Paenibacillus hodogayensis</name>
    <dbReference type="NCBI Taxonomy" id="279208"/>
    <lineage>
        <taxon>Bacteria</taxon>
        <taxon>Bacillati</taxon>
        <taxon>Bacillota</taxon>
        <taxon>Bacilli</taxon>
        <taxon>Bacillales</taxon>
        <taxon>Paenibacillaceae</taxon>
        <taxon>Paenibacillus</taxon>
    </lineage>
</organism>
<evidence type="ECO:0000313" key="1">
    <source>
        <dbReference type="EMBL" id="MFB9751592.1"/>
    </source>
</evidence>
<dbReference type="Gene3D" id="3.20.20.70">
    <property type="entry name" value="Aldolase class I"/>
    <property type="match status" value="1"/>
</dbReference>
<dbReference type="RefSeq" id="WP_344912257.1">
    <property type="nucleotide sequence ID" value="NZ_BAAAYO010000010.1"/>
</dbReference>
<dbReference type="SUPFAM" id="SSF51445">
    <property type="entry name" value="(Trans)glycosidases"/>
    <property type="match status" value="1"/>
</dbReference>
<evidence type="ECO:0000313" key="2">
    <source>
        <dbReference type="Proteomes" id="UP001589619"/>
    </source>
</evidence>
<dbReference type="EMBL" id="JBHMAG010000007">
    <property type="protein sequence ID" value="MFB9751592.1"/>
    <property type="molecule type" value="Genomic_DNA"/>
</dbReference>
<comment type="caution">
    <text evidence="1">The sequence shown here is derived from an EMBL/GenBank/DDBJ whole genome shotgun (WGS) entry which is preliminary data.</text>
</comment>
<dbReference type="Proteomes" id="UP001589619">
    <property type="component" value="Unassembled WGS sequence"/>
</dbReference>
<evidence type="ECO:0008006" key="3">
    <source>
        <dbReference type="Google" id="ProtNLM"/>
    </source>
</evidence>
<accession>A0ABV5VTH4</accession>
<gene>
    <name evidence="1" type="ORF">ACFFNY_08415</name>
</gene>
<proteinExistence type="predicted"/>